<reference evidence="2" key="1">
    <citation type="submission" date="2023-07" db="EMBL/GenBank/DDBJ databases">
        <title>Genome content predicts the carbon catabolic preferences of heterotrophic bacteria.</title>
        <authorList>
            <person name="Gralka M."/>
        </authorList>
    </citation>
    <scope>NUCLEOTIDE SEQUENCE</scope>
    <source>
        <strain evidence="2">C2R13</strain>
    </source>
</reference>
<organism evidence="2 3">
    <name type="scientific">Cobetia amphilecti</name>
    <dbReference type="NCBI Taxonomy" id="1055104"/>
    <lineage>
        <taxon>Bacteria</taxon>
        <taxon>Pseudomonadati</taxon>
        <taxon>Pseudomonadota</taxon>
        <taxon>Gammaproteobacteria</taxon>
        <taxon>Oceanospirillales</taxon>
        <taxon>Halomonadaceae</taxon>
        <taxon>Cobetia</taxon>
    </lineage>
</organism>
<feature type="region of interest" description="Disordered" evidence="1">
    <location>
        <begin position="1"/>
        <end position="22"/>
    </location>
</feature>
<dbReference type="RefSeq" id="WP_159055792.1">
    <property type="nucleotide sequence ID" value="NZ_JAUORK010000015.1"/>
</dbReference>
<protein>
    <submittedName>
        <fullName evidence="2">Uncharacterized protein</fullName>
    </submittedName>
</protein>
<gene>
    <name evidence="2" type="ORF">Q4535_11660</name>
</gene>
<evidence type="ECO:0000256" key="1">
    <source>
        <dbReference type="SAM" id="MobiDB-lite"/>
    </source>
</evidence>
<sequence length="137" mass="15383">MQLSKHGGAGRRSPDTTLMEPQSRFFNPLSGCRKFSHRHAARSTGFEHKVFIMDPMEGIEMNTVRKVPMECSRCGSNRVHLEDSPADDDIVSCAECDEFLGVWFMLRDRLEVSARKRAAIDPALMAQKVVQQLDASA</sequence>
<comment type="caution">
    <text evidence="2">The sequence shown here is derived from an EMBL/GenBank/DDBJ whole genome shotgun (WGS) entry which is preliminary data.</text>
</comment>
<evidence type="ECO:0000313" key="2">
    <source>
        <dbReference type="EMBL" id="MDO6672772.1"/>
    </source>
</evidence>
<dbReference type="EMBL" id="JAUORK010000015">
    <property type="protein sequence ID" value="MDO6672772.1"/>
    <property type="molecule type" value="Genomic_DNA"/>
</dbReference>
<proteinExistence type="predicted"/>
<dbReference type="AlphaFoldDB" id="A0AAP4WXV9"/>
<evidence type="ECO:0000313" key="3">
    <source>
        <dbReference type="Proteomes" id="UP001170481"/>
    </source>
</evidence>
<accession>A0AAP4WXV9</accession>
<dbReference type="Proteomes" id="UP001170481">
    <property type="component" value="Unassembled WGS sequence"/>
</dbReference>
<name>A0AAP4WXV9_9GAMM</name>